<dbReference type="InterPro" id="IPR016538">
    <property type="entry name" value="UCP008292"/>
</dbReference>
<dbReference type="SUPFAM" id="SSF56300">
    <property type="entry name" value="Metallo-dependent phosphatases"/>
    <property type="match status" value="1"/>
</dbReference>
<dbReference type="Pfam" id="PF00149">
    <property type="entry name" value="Metallophos"/>
    <property type="match status" value="1"/>
</dbReference>
<protein>
    <submittedName>
        <fullName evidence="4">Icc-related predicted phosphoesterase</fullName>
    </submittedName>
</protein>
<keyword evidence="2" id="KW-0378">Hydrolase</keyword>
<dbReference type="InterPro" id="IPR029052">
    <property type="entry name" value="Metallo-depent_PP-like"/>
</dbReference>
<evidence type="ECO:0000313" key="4">
    <source>
        <dbReference type="EMBL" id="MBP2295681.1"/>
    </source>
</evidence>
<evidence type="ECO:0000259" key="3">
    <source>
        <dbReference type="Pfam" id="PF00149"/>
    </source>
</evidence>
<evidence type="ECO:0000313" key="5">
    <source>
        <dbReference type="Proteomes" id="UP000781958"/>
    </source>
</evidence>
<dbReference type="PIRSF" id="PIRSF008292">
    <property type="entry name" value="UCP008292"/>
    <property type="match status" value="1"/>
</dbReference>
<feature type="domain" description="Calcineurin-like phosphoesterase" evidence="3">
    <location>
        <begin position="6"/>
        <end position="205"/>
    </location>
</feature>
<dbReference type="RefSeq" id="WP_246500963.1">
    <property type="nucleotide sequence ID" value="NZ_JAGINP010000023.1"/>
</dbReference>
<dbReference type="Gene3D" id="3.60.21.10">
    <property type="match status" value="1"/>
</dbReference>
<sequence>MADGTLKIAAIGDIHVGETSVHPYRELFREIADRADVLVLAGDLTNHGKPREAEVLAEDLRGIGIPIVAVLGNHDYECGHVEELQHVLEQAGVHFLDGNPQEIRGVGFAGVKGFGGGFENRMLDAFGEPTIKQFVHEAVNEAMRLESALRQLETERTMVVLHYAPIAETVRGEPPEIFPFLGSSRLAETIDRFHVQAVVHGHAHHGSYAGKTMRGTPVYNVAQTIEKESGRPYALIEV</sequence>
<dbReference type="InterPro" id="IPR004843">
    <property type="entry name" value="Calcineurin-like_PHP"/>
</dbReference>
<reference evidence="4 5" key="1">
    <citation type="submission" date="2021-03" db="EMBL/GenBank/DDBJ databases">
        <title>Genomic Encyclopedia of Type Strains, Phase III (KMG-III): the genomes of soil and plant-associated and newly described type strains.</title>
        <authorList>
            <person name="Whitman W."/>
        </authorList>
    </citation>
    <scope>NUCLEOTIDE SEQUENCE [LARGE SCALE GENOMIC DNA]</scope>
    <source>
        <strain evidence="4 5">IMMIB AFH-6</strain>
    </source>
</reference>
<dbReference type="Proteomes" id="UP000781958">
    <property type="component" value="Unassembled WGS sequence"/>
</dbReference>
<dbReference type="PANTHER" id="PTHR31302:SF31">
    <property type="entry name" value="PHOSPHODIESTERASE YAEI"/>
    <property type="match status" value="1"/>
</dbReference>
<dbReference type="PANTHER" id="PTHR31302">
    <property type="entry name" value="TRANSMEMBRANE PROTEIN WITH METALLOPHOSPHOESTERASE DOMAIN-RELATED"/>
    <property type="match status" value="1"/>
</dbReference>
<comment type="caution">
    <text evidence="4">The sequence shown here is derived from an EMBL/GenBank/DDBJ whole genome shotgun (WGS) entry which is preliminary data.</text>
</comment>
<evidence type="ECO:0000256" key="1">
    <source>
        <dbReference type="ARBA" id="ARBA00022723"/>
    </source>
</evidence>
<proteinExistence type="predicted"/>
<keyword evidence="5" id="KW-1185">Reference proteome</keyword>
<dbReference type="EMBL" id="JAGINP010000023">
    <property type="protein sequence ID" value="MBP2295681.1"/>
    <property type="molecule type" value="Genomic_DNA"/>
</dbReference>
<gene>
    <name evidence="4" type="ORF">J2851_005492</name>
</gene>
<name>A0ABS4SSZ2_9PROT</name>
<dbReference type="InterPro" id="IPR051158">
    <property type="entry name" value="Metallophosphoesterase_sf"/>
</dbReference>
<accession>A0ABS4SSZ2</accession>
<keyword evidence="1" id="KW-0479">Metal-binding</keyword>
<organism evidence="4 5">
    <name type="scientific">Azospirillum rugosum</name>
    <dbReference type="NCBI Taxonomy" id="416170"/>
    <lineage>
        <taxon>Bacteria</taxon>
        <taxon>Pseudomonadati</taxon>
        <taxon>Pseudomonadota</taxon>
        <taxon>Alphaproteobacteria</taxon>
        <taxon>Rhodospirillales</taxon>
        <taxon>Azospirillaceae</taxon>
        <taxon>Azospirillum</taxon>
    </lineage>
</organism>
<evidence type="ECO:0000256" key="2">
    <source>
        <dbReference type="ARBA" id="ARBA00022801"/>
    </source>
</evidence>